<feature type="region of interest" description="Disordered" evidence="2">
    <location>
        <begin position="1"/>
        <end position="42"/>
    </location>
</feature>
<proteinExistence type="predicted"/>
<evidence type="ECO:0000313" key="3">
    <source>
        <dbReference type="EMBL" id="KAJ4962613.1"/>
    </source>
</evidence>
<protein>
    <submittedName>
        <fullName evidence="3">Uncharacterized protein</fullName>
    </submittedName>
</protein>
<organism evidence="3 4">
    <name type="scientific">Protea cynaroides</name>
    <dbReference type="NCBI Taxonomy" id="273540"/>
    <lineage>
        <taxon>Eukaryota</taxon>
        <taxon>Viridiplantae</taxon>
        <taxon>Streptophyta</taxon>
        <taxon>Embryophyta</taxon>
        <taxon>Tracheophyta</taxon>
        <taxon>Spermatophyta</taxon>
        <taxon>Magnoliopsida</taxon>
        <taxon>Proteales</taxon>
        <taxon>Proteaceae</taxon>
        <taxon>Protea</taxon>
    </lineage>
</organism>
<comment type="caution">
    <text evidence="3">The sequence shown here is derived from an EMBL/GenBank/DDBJ whole genome shotgun (WGS) entry which is preliminary data.</text>
</comment>
<gene>
    <name evidence="3" type="ORF">NE237_022552</name>
</gene>
<sequence>MAKETFKAAGRVPQEGHLGASKGLGEDVLTEDTPREGAVPAGAATNVPGVIGAKGFVREVVLSLPLPRDADHLTALVEEEFERLPQWCTKKMRAETKRLKVAIDSEKELGAEYQSPVASKDTELVRLQRLRAALAAIETAKRQAKTNAHKAEAKAA</sequence>
<name>A0A9Q0K5X8_9MAGN</name>
<evidence type="ECO:0000256" key="2">
    <source>
        <dbReference type="SAM" id="MobiDB-lite"/>
    </source>
</evidence>
<feature type="coiled-coil region" evidence="1">
    <location>
        <begin position="127"/>
        <end position="154"/>
    </location>
</feature>
<evidence type="ECO:0000256" key="1">
    <source>
        <dbReference type="SAM" id="Coils"/>
    </source>
</evidence>
<evidence type="ECO:0000313" key="4">
    <source>
        <dbReference type="Proteomes" id="UP001141806"/>
    </source>
</evidence>
<dbReference type="EMBL" id="JAMYWD010000008">
    <property type="protein sequence ID" value="KAJ4962613.1"/>
    <property type="molecule type" value="Genomic_DNA"/>
</dbReference>
<dbReference type="AlphaFoldDB" id="A0A9Q0K5X8"/>
<keyword evidence="4" id="KW-1185">Reference proteome</keyword>
<reference evidence="3" key="1">
    <citation type="journal article" date="2023" name="Plant J.">
        <title>The genome of the king protea, Protea cynaroides.</title>
        <authorList>
            <person name="Chang J."/>
            <person name="Duong T.A."/>
            <person name="Schoeman C."/>
            <person name="Ma X."/>
            <person name="Roodt D."/>
            <person name="Barker N."/>
            <person name="Li Z."/>
            <person name="Van de Peer Y."/>
            <person name="Mizrachi E."/>
        </authorList>
    </citation>
    <scope>NUCLEOTIDE SEQUENCE</scope>
    <source>
        <tissue evidence="3">Young leaves</tissue>
    </source>
</reference>
<accession>A0A9Q0K5X8</accession>
<dbReference type="Proteomes" id="UP001141806">
    <property type="component" value="Unassembled WGS sequence"/>
</dbReference>
<keyword evidence="1" id="KW-0175">Coiled coil</keyword>